<reference evidence="2 3" key="1">
    <citation type="submission" date="2020-07" db="EMBL/GenBank/DDBJ databases">
        <title>Genomic Encyclopedia of Type Strains, Phase IV (KMG-IV): sequencing the most valuable type-strain genomes for metagenomic binning, comparative biology and taxonomic classification.</title>
        <authorList>
            <person name="Goeker M."/>
        </authorList>
    </citation>
    <scope>NUCLEOTIDE SEQUENCE [LARGE SCALE GENOMIC DNA]</scope>
    <source>
        <strain evidence="2 3">DSM 45533</strain>
    </source>
</reference>
<dbReference type="GO" id="GO:1990189">
    <property type="term" value="F:protein N-terminal-serine acetyltransferase activity"/>
    <property type="evidence" value="ECO:0007669"/>
    <property type="project" value="TreeGrafter"/>
</dbReference>
<dbReference type="InterPro" id="IPR016181">
    <property type="entry name" value="Acyl_CoA_acyltransferase"/>
</dbReference>
<dbReference type="PANTHER" id="PTHR43441">
    <property type="entry name" value="RIBOSOMAL-PROTEIN-SERINE ACETYLTRANSFERASE"/>
    <property type="match status" value="1"/>
</dbReference>
<dbReference type="GO" id="GO:0008999">
    <property type="term" value="F:protein-N-terminal-alanine acetyltransferase activity"/>
    <property type="evidence" value="ECO:0007669"/>
    <property type="project" value="TreeGrafter"/>
</dbReference>
<sequence>MTADFIPFVPDDADDLVAFLTGEAWPFHTGVPQEAAVRSRIAAGHYDDDDERTFWIVTGGERAGLVRLQDFSDDTPLFDLRIRAAHRGKGLGTEAVRWLVRHLFESRPEIRRIEGTTRHDNLAMRAVFLRAGFAKEAHYREGWPGLDGKVYDSVGYGILRSDWESGVVTPPDWNS</sequence>
<dbReference type="InterPro" id="IPR000182">
    <property type="entry name" value="GNAT_dom"/>
</dbReference>
<evidence type="ECO:0000313" key="3">
    <source>
        <dbReference type="Proteomes" id="UP000530928"/>
    </source>
</evidence>
<dbReference type="Gene3D" id="3.40.630.30">
    <property type="match status" value="1"/>
</dbReference>
<evidence type="ECO:0000313" key="2">
    <source>
        <dbReference type="EMBL" id="MBA2893462.1"/>
    </source>
</evidence>
<dbReference type="InterPro" id="IPR051908">
    <property type="entry name" value="Ribosomal_N-acetyltransferase"/>
</dbReference>
<accession>A0A7W0CM25</accession>
<dbReference type="AlphaFoldDB" id="A0A7W0CM25"/>
<dbReference type="GO" id="GO:0005737">
    <property type="term" value="C:cytoplasm"/>
    <property type="evidence" value="ECO:0007669"/>
    <property type="project" value="TreeGrafter"/>
</dbReference>
<dbReference type="SUPFAM" id="SSF55729">
    <property type="entry name" value="Acyl-CoA N-acyltransferases (Nat)"/>
    <property type="match status" value="1"/>
</dbReference>
<organism evidence="2 3">
    <name type="scientific">Nonomuraea soli</name>
    <dbReference type="NCBI Taxonomy" id="1032476"/>
    <lineage>
        <taxon>Bacteria</taxon>
        <taxon>Bacillati</taxon>
        <taxon>Actinomycetota</taxon>
        <taxon>Actinomycetes</taxon>
        <taxon>Streptosporangiales</taxon>
        <taxon>Streptosporangiaceae</taxon>
        <taxon>Nonomuraea</taxon>
    </lineage>
</organism>
<dbReference type="Proteomes" id="UP000530928">
    <property type="component" value="Unassembled WGS sequence"/>
</dbReference>
<dbReference type="RefSeq" id="WP_181612274.1">
    <property type="nucleotide sequence ID" value="NZ_BAABAM010000017.1"/>
</dbReference>
<dbReference type="Pfam" id="PF13302">
    <property type="entry name" value="Acetyltransf_3"/>
    <property type="match status" value="1"/>
</dbReference>
<proteinExistence type="predicted"/>
<dbReference type="EMBL" id="JACDUR010000005">
    <property type="protein sequence ID" value="MBA2893462.1"/>
    <property type="molecule type" value="Genomic_DNA"/>
</dbReference>
<gene>
    <name evidence="2" type="ORF">HNR30_004823</name>
</gene>
<name>A0A7W0CM25_9ACTN</name>
<protein>
    <submittedName>
        <fullName evidence="2">RimJ/RimL family protein N-acetyltransferase</fullName>
    </submittedName>
</protein>
<feature type="domain" description="N-acetyltransferase" evidence="1">
    <location>
        <begin position="3"/>
        <end position="157"/>
    </location>
</feature>
<keyword evidence="2" id="KW-0808">Transferase</keyword>
<dbReference type="CDD" id="cd04301">
    <property type="entry name" value="NAT_SF"/>
    <property type="match status" value="1"/>
</dbReference>
<keyword evidence="3" id="KW-1185">Reference proteome</keyword>
<evidence type="ECO:0000259" key="1">
    <source>
        <dbReference type="PROSITE" id="PS51186"/>
    </source>
</evidence>
<dbReference type="PROSITE" id="PS51186">
    <property type="entry name" value="GNAT"/>
    <property type="match status" value="1"/>
</dbReference>
<dbReference type="PANTHER" id="PTHR43441:SF6">
    <property type="entry name" value="N-ACETYLTRANSFERASE DOMAIN-CONTAINING PROTEIN"/>
    <property type="match status" value="1"/>
</dbReference>
<comment type="caution">
    <text evidence="2">The sequence shown here is derived from an EMBL/GenBank/DDBJ whole genome shotgun (WGS) entry which is preliminary data.</text>
</comment>